<feature type="compositionally biased region" description="Polar residues" evidence="1">
    <location>
        <begin position="1"/>
        <end position="11"/>
    </location>
</feature>
<dbReference type="KEGG" id="ruv:EC9_25490"/>
<feature type="transmembrane region" description="Helical" evidence="2">
    <location>
        <begin position="36"/>
        <end position="56"/>
    </location>
</feature>
<evidence type="ECO:0000313" key="5">
    <source>
        <dbReference type="Proteomes" id="UP000319557"/>
    </source>
</evidence>
<dbReference type="EMBL" id="CP036261">
    <property type="protein sequence ID" value="QDS88359.1"/>
    <property type="molecule type" value="Genomic_DNA"/>
</dbReference>
<name>A0A517M0K6_9BACT</name>
<feature type="compositionally biased region" description="Polar residues" evidence="1">
    <location>
        <begin position="20"/>
        <end position="31"/>
    </location>
</feature>
<evidence type="ECO:0000256" key="2">
    <source>
        <dbReference type="SAM" id="Phobius"/>
    </source>
</evidence>
<feature type="domain" description="Methanolan biosynthesis EpsI" evidence="3">
    <location>
        <begin position="42"/>
        <end position="196"/>
    </location>
</feature>
<keyword evidence="2" id="KW-0812">Transmembrane</keyword>
<feature type="region of interest" description="Disordered" evidence="1">
    <location>
        <begin position="1"/>
        <end position="31"/>
    </location>
</feature>
<gene>
    <name evidence="4" type="ORF">EC9_25490</name>
</gene>
<keyword evidence="2" id="KW-0472">Membrane</keyword>
<sequence length="245" mass="27601">MMSNPINQTTDRAPIAASDDSPSGQKAQSQPMRSRTVALVACLSLILLSGFFHGVLDGRWQPQTDLQKIGDQLQDLPTTCGQWDRISESQLDPQAQQILQCYGSLVHEYRNRSTDQRVTVAVMFGPRGPIAVHTPEVCYSSQGTEPAGERVAEIVDNDRPNDRLWRVQFRQTTEEQPHLEVWYGWSDGTQWYAAEYPRVWMTDRLYKIQVAGPPPEMGQEPGVQDFLRSFLPELDAHALASSESQ</sequence>
<dbReference type="Pfam" id="PF11984">
    <property type="entry name" value="DUF3485"/>
    <property type="match status" value="1"/>
</dbReference>
<dbReference type="Proteomes" id="UP000319557">
    <property type="component" value="Chromosome"/>
</dbReference>
<organism evidence="4 5">
    <name type="scientific">Rosistilla ulvae</name>
    <dbReference type="NCBI Taxonomy" id="1930277"/>
    <lineage>
        <taxon>Bacteria</taxon>
        <taxon>Pseudomonadati</taxon>
        <taxon>Planctomycetota</taxon>
        <taxon>Planctomycetia</taxon>
        <taxon>Pirellulales</taxon>
        <taxon>Pirellulaceae</taxon>
        <taxon>Rosistilla</taxon>
    </lineage>
</organism>
<evidence type="ECO:0000259" key="3">
    <source>
        <dbReference type="Pfam" id="PF11984"/>
    </source>
</evidence>
<reference evidence="4 5" key="1">
    <citation type="submission" date="2019-02" db="EMBL/GenBank/DDBJ databases">
        <title>Deep-cultivation of Planctomycetes and their phenomic and genomic characterization uncovers novel biology.</title>
        <authorList>
            <person name="Wiegand S."/>
            <person name="Jogler M."/>
            <person name="Boedeker C."/>
            <person name="Pinto D."/>
            <person name="Vollmers J."/>
            <person name="Rivas-Marin E."/>
            <person name="Kohn T."/>
            <person name="Peeters S.H."/>
            <person name="Heuer A."/>
            <person name="Rast P."/>
            <person name="Oberbeckmann S."/>
            <person name="Bunk B."/>
            <person name="Jeske O."/>
            <person name="Meyerdierks A."/>
            <person name="Storesund J.E."/>
            <person name="Kallscheuer N."/>
            <person name="Luecker S."/>
            <person name="Lage O.M."/>
            <person name="Pohl T."/>
            <person name="Merkel B.J."/>
            <person name="Hornburger P."/>
            <person name="Mueller R.-W."/>
            <person name="Bruemmer F."/>
            <person name="Labrenz M."/>
            <person name="Spormann A.M."/>
            <person name="Op den Camp H."/>
            <person name="Overmann J."/>
            <person name="Amann R."/>
            <person name="Jetten M.S.M."/>
            <person name="Mascher T."/>
            <person name="Medema M.H."/>
            <person name="Devos D.P."/>
            <person name="Kaster A.-K."/>
            <person name="Ovreas L."/>
            <person name="Rohde M."/>
            <person name="Galperin M.Y."/>
            <person name="Jogler C."/>
        </authorList>
    </citation>
    <scope>NUCLEOTIDE SEQUENCE [LARGE SCALE GENOMIC DNA]</scope>
    <source>
        <strain evidence="4 5">EC9</strain>
    </source>
</reference>
<keyword evidence="5" id="KW-1185">Reference proteome</keyword>
<dbReference type="OrthoDB" id="288208at2"/>
<accession>A0A517M0K6</accession>
<evidence type="ECO:0000256" key="1">
    <source>
        <dbReference type="SAM" id="MobiDB-lite"/>
    </source>
</evidence>
<keyword evidence="2" id="KW-1133">Transmembrane helix</keyword>
<protein>
    <recommendedName>
        <fullName evidence="3">Methanolan biosynthesis EpsI domain-containing protein</fullName>
    </recommendedName>
</protein>
<proteinExistence type="predicted"/>
<dbReference type="InterPro" id="IPR014263">
    <property type="entry name" value="Methanolan_biosynth_EpsI"/>
</dbReference>
<dbReference type="AlphaFoldDB" id="A0A517M0K6"/>
<evidence type="ECO:0000313" key="4">
    <source>
        <dbReference type="EMBL" id="QDS88359.1"/>
    </source>
</evidence>